<sequence length="573" mass="64395">MVQKKLAVAILATAMGACAQLEEQQASQQRSLDDREGAHEQSSTNLVTAPKVDKALPPVDIWDRLRRNFDLPRRVDQPKVRDYIAYYSRNEGYMARVTERSRRYIFHIAEQLERANLPMELALLPIVESAYDPFAYSHASASGMWQFIPATGRSFGLHQNWWYDGRRDVDASTKAAVRYFTYLNKKFDGDWELTLAAYNAGEGTVRRARERNARRGKGTSFWDLPLPRETQRYVPQLLALAEVISRPDYYRVPLHDVANEPYYTSVDVGSQIDLAQAAELADIEIEELQLLNPGFSRWATDPNGKHELLIPIDKRDTFVTALAAIPEEQRVSWERYKIARGDSLSTIARRYETSVDAIRQANKLHGNNIRAGKTLLIPRASGANGQYAYALDQRVGRSGSGSSGRKTSYTVRPGDTLWEIARTLGVSVRQLASWNSMATGETLRPGRTLVAYSSGGNSSDTRKVSYRVRDGDSLWKIARSLGVSVSQLASWNNMTTGETLQPGRTLVAYSSGGDSSATRKLSYRVRSGDSLYRIARKFSLEIDDILRWNKLSRSSYLQPGQRLTLFVDRAASG</sequence>
<dbReference type="Pfam" id="PF01476">
    <property type="entry name" value="LysM"/>
    <property type="match status" value="4"/>
</dbReference>
<dbReference type="Proteomes" id="UP000199305">
    <property type="component" value="Unassembled WGS sequence"/>
</dbReference>
<dbReference type="GO" id="GO:0008932">
    <property type="term" value="F:lytic endotransglycosylase activity"/>
    <property type="evidence" value="ECO:0007669"/>
    <property type="project" value="TreeGrafter"/>
</dbReference>
<feature type="signal peptide" evidence="3">
    <location>
        <begin position="1"/>
        <end position="19"/>
    </location>
</feature>
<dbReference type="Pfam" id="PF01464">
    <property type="entry name" value="SLT"/>
    <property type="match status" value="1"/>
</dbReference>
<feature type="domain" description="LysM" evidence="4">
    <location>
        <begin position="407"/>
        <end position="451"/>
    </location>
</feature>
<dbReference type="PROSITE" id="PS51782">
    <property type="entry name" value="LYSM"/>
    <property type="match status" value="4"/>
</dbReference>
<name>A0A1G9AG66_9GAMM</name>
<keyword evidence="3" id="KW-0732">Signal</keyword>
<proteinExistence type="inferred from homology"/>
<dbReference type="InterPro" id="IPR008258">
    <property type="entry name" value="Transglycosylase_SLT_dom_1"/>
</dbReference>
<dbReference type="SUPFAM" id="SSF53955">
    <property type="entry name" value="Lysozyme-like"/>
    <property type="match status" value="1"/>
</dbReference>
<dbReference type="EMBL" id="FNFH01000003">
    <property type="protein sequence ID" value="SDK26271.1"/>
    <property type="molecule type" value="Genomic_DNA"/>
</dbReference>
<dbReference type="InterPro" id="IPR018392">
    <property type="entry name" value="LysM"/>
</dbReference>
<dbReference type="InterPro" id="IPR036779">
    <property type="entry name" value="LysM_dom_sf"/>
</dbReference>
<dbReference type="SMART" id="SM00257">
    <property type="entry name" value="LysM"/>
    <property type="match status" value="4"/>
</dbReference>
<dbReference type="CDD" id="cd00118">
    <property type="entry name" value="LysM"/>
    <property type="match status" value="4"/>
</dbReference>
<dbReference type="InterPro" id="IPR000189">
    <property type="entry name" value="Transglyc_AS"/>
</dbReference>
<feature type="domain" description="LysM" evidence="4">
    <location>
        <begin position="464"/>
        <end position="508"/>
    </location>
</feature>
<keyword evidence="6" id="KW-1185">Reference proteome</keyword>
<feature type="region of interest" description="Disordered" evidence="2">
    <location>
        <begin position="26"/>
        <end position="48"/>
    </location>
</feature>
<feature type="domain" description="LysM" evidence="4">
    <location>
        <begin position="334"/>
        <end position="377"/>
    </location>
</feature>
<dbReference type="PROSITE" id="PS51257">
    <property type="entry name" value="PROKAR_LIPOPROTEIN"/>
    <property type="match status" value="1"/>
</dbReference>
<evidence type="ECO:0000313" key="5">
    <source>
        <dbReference type="EMBL" id="SDK26271.1"/>
    </source>
</evidence>
<accession>A0A1G9AG66</accession>
<dbReference type="RefSeq" id="WP_175453077.1">
    <property type="nucleotide sequence ID" value="NZ_FNFH01000003.1"/>
</dbReference>
<dbReference type="Gene3D" id="1.10.530.10">
    <property type="match status" value="1"/>
</dbReference>
<evidence type="ECO:0000313" key="6">
    <source>
        <dbReference type="Proteomes" id="UP000199305"/>
    </source>
</evidence>
<dbReference type="GO" id="GO:0000270">
    <property type="term" value="P:peptidoglycan metabolic process"/>
    <property type="evidence" value="ECO:0007669"/>
    <property type="project" value="InterPro"/>
</dbReference>
<evidence type="ECO:0000256" key="1">
    <source>
        <dbReference type="ARBA" id="ARBA00007734"/>
    </source>
</evidence>
<dbReference type="Gene3D" id="3.10.350.10">
    <property type="entry name" value="LysM domain"/>
    <property type="match status" value="4"/>
</dbReference>
<reference evidence="6" key="1">
    <citation type="submission" date="2016-10" db="EMBL/GenBank/DDBJ databases">
        <authorList>
            <person name="Varghese N."/>
            <person name="Submissions S."/>
        </authorList>
    </citation>
    <scope>NUCLEOTIDE SEQUENCE [LARGE SCALE GENOMIC DNA]</scope>
    <source>
        <strain evidence="6">CGMCC 1.10658</strain>
    </source>
</reference>
<dbReference type="GO" id="GO:0016020">
    <property type="term" value="C:membrane"/>
    <property type="evidence" value="ECO:0007669"/>
    <property type="project" value="InterPro"/>
</dbReference>
<dbReference type="AlphaFoldDB" id="A0A1G9AG66"/>
<organism evidence="5 6">
    <name type="scientific">Microbulbifer yueqingensis</name>
    <dbReference type="NCBI Taxonomy" id="658219"/>
    <lineage>
        <taxon>Bacteria</taxon>
        <taxon>Pseudomonadati</taxon>
        <taxon>Pseudomonadota</taxon>
        <taxon>Gammaproteobacteria</taxon>
        <taxon>Cellvibrionales</taxon>
        <taxon>Microbulbiferaceae</taxon>
        <taxon>Microbulbifer</taxon>
    </lineage>
</organism>
<gene>
    <name evidence="5" type="ORF">SAMN05216212_2000</name>
</gene>
<evidence type="ECO:0000259" key="4">
    <source>
        <dbReference type="PROSITE" id="PS51782"/>
    </source>
</evidence>
<dbReference type="SUPFAM" id="SSF54106">
    <property type="entry name" value="LysM domain"/>
    <property type="match status" value="4"/>
</dbReference>
<dbReference type="PROSITE" id="PS00922">
    <property type="entry name" value="TRANSGLYCOSYLASE"/>
    <property type="match status" value="1"/>
</dbReference>
<comment type="similarity">
    <text evidence="1">Belongs to the transglycosylase Slt family.</text>
</comment>
<dbReference type="InterPro" id="IPR023346">
    <property type="entry name" value="Lysozyme-like_dom_sf"/>
</dbReference>
<evidence type="ECO:0000256" key="3">
    <source>
        <dbReference type="SAM" id="SignalP"/>
    </source>
</evidence>
<dbReference type="PANTHER" id="PTHR33734">
    <property type="entry name" value="LYSM DOMAIN-CONTAINING GPI-ANCHORED PROTEIN 2"/>
    <property type="match status" value="1"/>
</dbReference>
<dbReference type="CDD" id="cd16894">
    <property type="entry name" value="MltD-like"/>
    <property type="match status" value="1"/>
</dbReference>
<dbReference type="PANTHER" id="PTHR33734:SF22">
    <property type="entry name" value="MEMBRANE-BOUND LYTIC MUREIN TRANSGLYCOSYLASE D"/>
    <property type="match status" value="1"/>
</dbReference>
<protein>
    <submittedName>
        <fullName evidence="5">Membrane-bound lytic murein transglycosylase D</fullName>
    </submittedName>
</protein>
<evidence type="ECO:0000256" key="2">
    <source>
        <dbReference type="SAM" id="MobiDB-lite"/>
    </source>
</evidence>
<feature type="domain" description="LysM" evidence="4">
    <location>
        <begin position="521"/>
        <end position="565"/>
    </location>
</feature>
<dbReference type="STRING" id="658219.SAMN05216212_2000"/>
<feature type="chain" id="PRO_5011707284" evidence="3">
    <location>
        <begin position="20"/>
        <end position="573"/>
    </location>
</feature>